<dbReference type="SUPFAM" id="SSF51735">
    <property type="entry name" value="NAD(P)-binding Rossmann-fold domains"/>
    <property type="match status" value="1"/>
</dbReference>
<dbReference type="Proteomes" id="UP000388235">
    <property type="component" value="Chromosome"/>
</dbReference>
<dbReference type="AlphaFoldDB" id="A0A5Q2QC56"/>
<dbReference type="KEGG" id="llp:GH975_04640"/>
<keyword evidence="2" id="KW-0560">Oxidoreductase</keyword>
<name>A0A5Q2QC56_9GAMM</name>
<comment type="similarity">
    <text evidence="1">Belongs to the short-chain dehydrogenases/reductases (SDR) family.</text>
</comment>
<evidence type="ECO:0000256" key="1">
    <source>
        <dbReference type="ARBA" id="ARBA00006484"/>
    </source>
</evidence>
<evidence type="ECO:0000313" key="5">
    <source>
        <dbReference type="Proteomes" id="UP000388235"/>
    </source>
</evidence>
<organism evidence="4 5">
    <name type="scientific">Litorivicinus lipolyticus</name>
    <dbReference type="NCBI Taxonomy" id="418701"/>
    <lineage>
        <taxon>Bacteria</taxon>
        <taxon>Pseudomonadati</taxon>
        <taxon>Pseudomonadota</taxon>
        <taxon>Gammaproteobacteria</taxon>
        <taxon>Oceanospirillales</taxon>
        <taxon>Litorivicinaceae</taxon>
        <taxon>Litorivicinus</taxon>
    </lineage>
</organism>
<dbReference type="FunFam" id="3.40.50.720:FF:000084">
    <property type="entry name" value="Short-chain dehydrogenase reductase"/>
    <property type="match status" value="1"/>
</dbReference>
<gene>
    <name evidence="4" type="ORF">GH975_04640</name>
</gene>
<feature type="domain" description="Ketoreductase" evidence="3">
    <location>
        <begin position="7"/>
        <end position="177"/>
    </location>
</feature>
<dbReference type="OrthoDB" id="154414at2"/>
<dbReference type="PRINTS" id="PR00080">
    <property type="entry name" value="SDRFAMILY"/>
</dbReference>
<protein>
    <submittedName>
        <fullName evidence="4">SDR family oxidoreductase</fullName>
    </submittedName>
</protein>
<dbReference type="InterPro" id="IPR036291">
    <property type="entry name" value="NAD(P)-bd_dom_sf"/>
</dbReference>
<dbReference type="InterPro" id="IPR020904">
    <property type="entry name" value="Sc_DH/Rdtase_CS"/>
</dbReference>
<dbReference type="InterPro" id="IPR002347">
    <property type="entry name" value="SDR_fam"/>
</dbReference>
<keyword evidence="5" id="KW-1185">Reference proteome</keyword>
<dbReference type="EMBL" id="CP045871">
    <property type="protein sequence ID" value="QGG79901.1"/>
    <property type="molecule type" value="Genomic_DNA"/>
</dbReference>
<accession>A0A5Q2QC56</accession>
<dbReference type="PROSITE" id="PS00061">
    <property type="entry name" value="ADH_SHORT"/>
    <property type="match status" value="1"/>
</dbReference>
<dbReference type="PANTHER" id="PTHR42760:SF133">
    <property type="entry name" value="3-OXOACYL-[ACYL-CARRIER-PROTEIN] REDUCTASE"/>
    <property type="match status" value="1"/>
</dbReference>
<proteinExistence type="inferred from homology"/>
<dbReference type="PRINTS" id="PR00081">
    <property type="entry name" value="GDHRDH"/>
</dbReference>
<dbReference type="InterPro" id="IPR057326">
    <property type="entry name" value="KR_dom"/>
</dbReference>
<evidence type="ECO:0000256" key="2">
    <source>
        <dbReference type="ARBA" id="ARBA00023002"/>
    </source>
</evidence>
<evidence type="ECO:0000313" key="4">
    <source>
        <dbReference type="EMBL" id="QGG79901.1"/>
    </source>
</evidence>
<dbReference type="Pfam" id="PF13561">
    <property type="entry name" value="adh_short_C2"/>
    <property type="match status" value="1"/>
</dbReference>
<reference evidence="4 5" key="1">
    <citation type="submission" date="2019-11" db="EMBL/GenBank/DDBJ databases">
        <authorList>
            <person name="Khan S.A."/>
            <person name="Jeon C.O."/>
            <person name="Chun B.H."/>
        </authorList>
    </citation>
    <scope>NUCLEOTIDE SEQUENCE [LARGE SCALE GENOMIC DNA]</scope>
    <source>
        <strain evidence="4 5">IMCC 1097</strain>
    </source>
</reference>
<dbReference type="PANTHER" id="PTHR42760">
    <property type="entry name" value="SHORT-CHAIN DEHYDROGENASES/REDUCTASES FAMILY MEMBER"/>
    <property type="match status" value="1"/>
</dbReference>
<dbReference type="GO" id="GO:0016616">
    <property type="term" value="F:oxidoreductase activity, acting on the CH-OH group of donors, NAD or NADP as acceptor"/>
    <property type="evidence" value="ECO:0007669"/>
    <property type="project" value="TreeGrafter"/>
</dbReference>
<sequence>MKDLSDTRVLVTGCNGGIGRAICAAFLDSGARVFGVDIQSQSAIEDERLDYRQADLSQIPALEDVLQWVDAGRVNVLVNNAAVFDMGPLVDTDLDSMQRQFDINVRATFRLMQGVASQLIARQEPGRVINFSSQAGRRGEALVAHYCATKAAVISYTQSAALALAPHGINVNAIAPGVVDTPMWDSVDALFAKYEGRPLGEKKRLVGEAVPLGRMGDPDDMVGAVLFFASAASHYITGQTLNVDGGCVLS</sequence>
<dbReference type="Gene3D" id="3.40.50.720">
    <property type="entry name" value="NAD(P)-binding Rossmann-like Domain"/>
    <property type="match status" value="1"/>
</dbReference>
<evidence type="ECO:0000259" key="3">
    <source>
        <dbReference type="SMART" id="SM00822"/>
    </source>
</evidence>
<dbReference type="RefSeq" id="WP_153713405.1">
    <property type="nucleotide sequence ID" value="NZ_CP045871.1"/>
</dbReference>
<dbReference type="SMART" id="SM00822">
    <property type="entry name" value="PKS_KR"/>
    <property type="match status" value="1"/>
</dbReference>